<keyword evidence="3" id="KW-1185">Reference proteome</keyword>
<feature type="compositionally biased region" description="Pro residues" evidence="1">
    <location>
        <begin position="261"/>
        <end position="270"/>
    </location>
</feature>
<organism evidence="2 3">
    <name type="scientific">Thermogemmata fonticola</name>
    <dbReference type="NCBI Taxonomy" id="2755323"/>
    <lineage>
        <taxon>Bacteria</taxon>
        <taxon>Pseudomonadati</taxon>
        <taxon>Planctomycetota</taxon>
        <taxon>Planctomycetia</taxon>
        <taxon>Gemmatales</taxon>
        <taxon>Gemmataceae</taxon>
        <taxon>Thermogemmata</taxon>
    </lineage>
</organism>
<name>A0A7V8VG12_9BACT</name>
<sequence length="270" mass="28455">MLLTQRSAKTMPLRLAQRLVSGLWPVVCWFSLTACSSSPGSNSRDAAGRPDDGLASAMQTAPLAPGDLSATAEAETSAPPSPGFDYPADMAPYLIRILAPETPALPPAVRQAHQPQPKAGPLPAARWDPAPSLRPASPALRGAKSDIRPPYPAERFSPAALLTAAQPPKTTLPAGPGITTRAPDPAIPPPLPSLSRFSSERVGFEDPTADNHHSFLLSPRLGVPLPPVPFEKTEIPDPQVLGEQIRPQLSPPLEPGRRPDSVPPPRPPAP</sequence>
<accession>A0A7V8VG12</accession>
<dbReference type="EMBL" id="JACEFB010000013">
    <property type="protein sequence ID" value="MBA2227353.1"/>
    <property type="molecule type" value="Genomic_DNA"/>
</dbReference>
<feature type="compositionally biased region" description="Low complexity" evidence="1">
    <location>
        <begin position="129"/>
        <end position="141"/>
    </location>
</feature>
<protein>
    <submittedName>
        <fullName evidence="2">Uncharacterized protein</fullName>
    </submittedName>
</protein>
<comment type="caution">
    <text evidence="2">The sequence shown here is derived from an EMBL/GenBank/DDBJ whole genome shotgun (WGS) entry which is preliminary data.</text>
</comment>
<evidence type="ECO:0000313" key="3">
    <source>
        <dbReference type="Proteomes" id="UP000542342"/>
    </source>
</evidence>
<proteinExistence type="predicted"/>
<dbReference type="RefSeq" id="WP_194539216.1">
    <property type="nucleotide sequence ID" value="NZ_JACEFB010000013.1"/>
</dbReference>
<reference evidence="2 3" key="1">
    <citation type="submission" date="2020-07" db="EMBL/GenBank/DDBJ databases">
        <title>Thermogemmata thermophila gen. nov., sp. nov., a novel moderate thermophilic planctomycete from a Kamchatka hot spring.</title>
        <authorList>
            <person name="Elcheninov A.G."/>
            <person name="Podosokorskaya O.A."/>
            <person name="Kovaleva O.L."/>
            <person name="Novikov A."/>
            <person name="Bonch-Osmolovskaya E.A."/>
            <person name="Toshchakov S.V."/>
            <person name="Kublanov I.V."/>
        </authorList>
    </citation>
    <scope>NUCLEOTIDE SEQUENCE [LARGE SCALE GENOMIC DNA]</scope>
    <source>
        <strain evidence="2 3">2918</strain>
    </source>
</reference>
<evidence type="ECO:0000256" key="1">
    <source>
        <dbReference type="SAM" id="MobiDB-lite"/>
    </source>
</evidence>
<evidence type="ECO:0000313" key="2">
    <source>
        <dbReference type="EMBL" id="MBA2227353.1"/>
    </source>
</evidence>
<dbReference type="AlphaFoldDB" id="A0A7V8VG12"/>
<dbReference type="PROSITE" id="PS51257">
    <property type="entry name" value="PROKAR_LIPOPROTEIN"/>
    <property type="match status" value="1"/>
</dbReference>
<feature type="region of interest" description="Disordered" evidence="1">
    <location>
        <begin position="228"/>
        <end position="270"/>
    </location>
</feature>
<feature type="region of interest" description="Disordered" evidence="1">
    <location>
        <begin position="107"/>
        <end position="152"/>
    </location>
</feature>
<gene>
    <name evidence="2" type="ORF">H0921_14425</name>
</gene>
<feature type="region of interest" description="Disordered" evidence="1">
    <location>
        <begin position="36"/>
        <end position="59"/>
    </location>
</feature>
<dbReference type="Proteomes" id="UP000542342">
    <property type="component" value="Unassembled WGS sequence"/>
</dbReference>